<dbReference type="AlphaFoldDB" id="A0A1I0R0G3"/>
<sequence>MIIDFHTHIFPDKLAEKTIKILEAKGGSKAFTSGTRLELVNSMKDACIDCSIILPVLTKPEQFKTINEFAVKLNEKYDGINDVKLISFGGIHPDSSNYKYELREIANMGLKGIKLHPDYQETMFDDIKYMHIIDYASELGLIIIAHAGLDIGYPNHVHCTPQAARKVIDEVAPEKLVLAHLGGYKRWDDVEEYLVGQNVYLDTAFIYNAITREQFLRILKNHGESKVLYATDSPWSGHKESIEWFDNMKLSNETLDKILYKNALELLKI</sequence>
<dbReference type="InterPro" id="IPR032466">
    <property type="entry name" value="Metal_Hydrolase"/>
</dbReference>
<dbReference type="STRING" id="99656.SAMN05421659_11088"/>
<dbReference type="PANTHER" id="PTHR21240:SF28">
    <property type="entry name" value="ISO-OROTATE DECARBOXYLASE (EUROFUNG)"/>
    <property type="match status" value="1"/>
</dbReference>
<evidence type="ECO:0000313" key="4">
    <source>
        <dbReference type="Proteomes" id="UP000199701"/>
    </source>
</evidence>
<dbReference type="PANTHER" id="PTHR21240">
    <property type="entry name" value="2-AMINO-3-CARBOXYLMUCONATE-6-SEMIALDEHYDE DECARBOXYLASE"/>
    <property type="match status" value="1"/>
</dbReference>
<dbReference type="GO" id="GO:0016787">
    <property type="term" value="F:hydrolase activity"/>
    <property type="evidence" value="ECO:0007669"/>
    <property type="project" value="InterPro"/>
</dbReference>
<dbReference type="Pfam" id="PF04909">
    <property type="entry name" value="Amidohydro_2"/>
    <property type="match status" value="1"/>
</dbReference>
<dbReference type="OrthoDB" id="9771932at2"/>
<evidence type="ECO:0000313" key="3">
    <source>
        <dbReference type="EMBL" id="SEW33287.1"/>
    </source>
</evidence>
<keyword evidence="1" id="KW-0456">Lyase</keyword>
<feature type="domain" description="Amidohydrolase-related" evidence="2">
    <location>
        <begin position="98"/>
        <end position="268"/>
    </location>
</feature>
<dbReference type="Gene3D" id="3.20.20.140">
    <property type="entry name" value="Metal-dependent hydrolases"/>
    <property type="match status" value="1"/>
</dbReference>
<keyword evidence="4" id="KW-1185">Reference proteome</keyword>
<name>A0A1I0R0G3_9FIRM</name>
<dbReference type="SUPFAM" id="SSF51556">
    <property type="entry name" value="Metallo-dependent hydrolases"/>
    <property type="match status" value="1"/>
</dbReference>
<evidence type="ECO:0000256" key="1">
    <source>
        <dbReference type="ARBA" id="ARBA00023239"/>
    </source>
</evidence>
<evidence type="ECO:0000259" key="2">
    <source>
        <dbReference type="Pfam" id="PF04909"/>
    </source>
</evidence>
<dbReference type="CDD" id="cd01292">
    <property type="entry name" value="metallo-dependent_hydrolases"/>
    <property type="match status" value="1"/>
</dbReference>
<dbReference type="InterPro" id="IPR006680">
    <property type="entry name" value="Amidohydro-rel"/>
</dbReference>
<dbReference type="EMBL" id="FOJI01000010">
    <property type="protein sequence ID" value="SEW33287.1"/>
    <property type="molecule type" value="Genomic_DNA"/>
</dbReference>
<organism evidence="3 4">
    <name type="scientific">[Clostridium] fimetarium</name>
    <dbReference type="NCBI Taxonomy" id="99656"/>
    <lineage>
        <taxon>Bacteria</taxon>
        <taxon>Bacillati</taxon>
        <taxon>Bacillota</taxon>
        <taxon>Clostridia</taxon>
        <taxon>Lachnospirales</taxon>
        <taxon>Lachnospiraceae</taxon>
    </lineage>
</organism>
<dbReference type="GO" id="GO:0019748">
    <property type="term" value="P:secondary metabolic process"/>
    <property type="evidence" value="ECO:0007669"/>
    <property type="project" value="TreeGrafter"/>
</dbReference>
<accession>A0A1I0R0G3</accession>
<dbReference type="InterPro" id="IPR032465">
    <property type="entry name" value="ACMSD"/>
</dbReference>
<protein>
    <recommendedName>
        <fullName evidence="2">Amidohydrolase-related domain-containing protein</fullName>
    </recommendedName>
</protein>
<proteinExistence type="predicted"/>
<dbReference type="GO" id="GO:0005737">
    <property type="term" value="C:cytoplasm"/>
    <property type="evidence" value="ECO:0007669"/>
    <property type="project" value="TreeGrafter"/>
</dbReference>
<dbReference type="RefSeq" id="WP_092454821.1">
    <property type="nucleotide sequence ID" value="NZ_FOJI01000010.1"/>
</dbReference>
<dbReference type="Proteomes" id="UP000199701">
    <property type="component" value="Unassembled WGS sequence"/>
</dbReference>
<reference evidence="3 4" key="1">
    <citation type="submission" date="2016-10" db="EMBL/GenBank/DDBJ databases">
        <authorList>
            <person name="de Groot N.N."/>
        </authorList>
    </citation>
    <scope>NUCLEOTIDE SEQUENCE [LARGE SCALE GENOMIC DNA]</scope>
    <source>
        <strain evidence="3 4">DSM 9179</strain>
    </source>
</reference>
<gene>
    <name evidence="3" type="ORF">SAMN05421659_11088</name>
</gene>
<dbReference type="GO" id="GO:0016831">
    <property type="term" value="F:carboxy-lyase activity"/>
    <property type="evidence" value="ECO:0007669"/>
    <property type="project" value="InterPro"/>
</dbReference>